<accession>A0A6A4R9U7</accession>
<dbReference type="RefSeq" id="WP_158981562.1">
    <property type="nucleotide sequence ID" value="NZ_WSFO01000017.1"/>
</dbReference>
<feature type="compositionally biased region" description="Acidic residues" evidence="1">
    <location>
        <begin position="114"/>
        <end position="125"/>
    </location>
</feature>
<name>A0A6A4R9U7_9RHOB</name>
<comment type="caution">
    <text evidence="2">The sequence shown here is derived from an EMBL/GenBank/DDBJ whole genome shotgun (WGS) entry which is preliminary data.</text>
</comment>
<feature type="region of interest" description="Disordered" evidence="1">
    <location>
        <begin position="114"/>
        <end position="143"/>
    </location>
</feature>
<feature type="region of interest" description="Disordered" evidence="1">
    <location>
        <begin position="205"/>
        <end position="231"/>
    </location>
</feature>
<evidence type="ECO:0000313" key="3">
    <source>
        <dbReference type="Proteomes" id="UP000441586"/>
    </source>
</evidence>
<protein>
    <submittedName>
        <fullName evidence="2">Uncharacterized protein</fullName>
    </submittedName>
</protein>
<dbReference type="EMBL" id="WSFO01000017">
    <property type="protein sequence ID" value="KAE9625978.1"/>
    <property type="molecule type" value="Genomic_DNA"/>
</dbReference>
<dbReference type="Proteomes" id="UP000441586">
    <property type="component" value="Unassembled WGS sequence"/>
</dbReference>
<proteinExistence type="predicted"/>
<gene>
    <name evidence="2" type="ORF">GP644_21615</name>
</gene>
<evidence type="ECO:0000313" key="2">
    <source>
        <dbReference type="EMBL" id="KAE9625978.1"/>
    </source>
</evidence>
<sequence length="1913" mass="210615">MGEYDVRGPELKKMIKLARKQSIPFGYNPGTGPKDDYFGLDKRKPPKTVGKAALDEGVGKKAAFGTVTVDGKVMSLTCLRVVPSIAKKLKKYLKSEKVSLNVEILDEGGSVLESDIDESLPDESEPAPPAPSAPSEPSEPAAPEMGELTAQLKALAQRIQGLEAGVSGPFVKLYKQLAAFLKEGDSARVEAGIEKVTQALDKLKAPEGAEEQAQKPPEPPEDGAGEETEAGPNAAKWIAARDKMEPHVLEALKLNTSKTSKIRAVWAFANEKADGDKPNFAAALKALVPLASLIAEARSETKSEAQVAAEARKEDAGERVDKLKTECDISVARMRPAIEKRLAMKAEGNDKLRQAWMIAQDKAENGEYATALDYLKRINAVLAKPPVEAADKPEPEKLKAKSLMFQDIGAAVKTVAAAKQEIGKFPDTPSGEWATILDEATKALSEIPDTAEDNEIRAAIKDAENKTEGVLADMGAAMAEREIWLKELAVFKERMKILGSHAMHAVEPIAGKIKEITDALAVAETAAKTERKYVAGKKELARLRDLADKAEIYADELSHYTEIAKGRKILFDALPGAAPGGAHQSLVDALAKAKSVWAEAEVHKGAGKFKEGVAKLNEMRTAHEDYVKLHVLHGKYNSRRVDFRTDLDGLLNGLGTLKTKAEAIEGANSSVELGLTKLAAPLETTYTDATVAKIGYRAAHEKMGRDLGILYRILYPRKAAAKNYVTALENFDKAYAKGPLNLKTHPGIEGIREYVDLMGRDLKGAQEAAKKFKFGLAEKLLKVTEGKWATWDQLGKDYKAYKDKYDVVNPKFEELVKDLDWDSNTFFDAADLADTMNAAADARVAKDYKRAKTELESAEKLIEYVKTLKEKDAKSKEALEGSDDKLGKIDTEFDSAFKVFTDLKGLVTSGDKDNVFQSEVQRAEAEAKKARDVKDQKDADPKQMAKDLQAAIDILKPLVLKGDRAQIYKTTLAKVEQEITDLKALPGDQKPAAKDDWEAMEKLVAEAKEAVKSPDFDFQTGEALMNDALRKGRDARKKAEINPKIKAVLDDQYGPVKNVADMKAKPNGAALFDKEIKLLNGHIKEIEDHKKAGDYEKAYEVAKESLKIGEPVWNKVKAYEDVLDEYTNKVGPMKVTYNAYDQVVKDERKDKIAGLEEAYKKLMLAHDFKGAIRLCFNIKMEIWSCMGHQKTLDPWKAARVTAVAKIKDVDDVKNDAVTDELDKLNKLLASADAKAKEFKYKEACKIVDPIADQSAALVTAAGLFKAFAESKKTAEQEIAKLNDKDQVKMLKDRVDQKLKNAQGRATEKDYAGAKRLADQIPDDVAKALLVDNKNAALGELSDELTTLDKDDGEAIKKSIAKARELVEQLSTSPDNAFVLPGLIPVNKGLKAAEEKADTDGVAATKLLEAVIASCKTLQTGLWHFDQLKTVAGRAEKRFEPLEENHTGKEHVAEEAAKIKLRIAALTVDAIASGKTEAGFAAAEVIFADIIRVMALRDGFKEYKDRADLFDARLLVLDKHPHRYAIKESLDKIRTNLAQASGDASLDKFPEAKKNLDKVETALLDAEIEVKMRNNEPPDANQLKALMKRDDGMEKLDEIVKGTKTSEGLDEATKRKVIKAAFEARFGCKLVVTNKEMTHWADLEGKGPNLARMYETMSQLPPSDTNVNDSLMEYWTSDKGGGSSFNGATKMAKVREGNTKYSWDYGFGDEYEVGEVDPKCVPKNTDPVEALDWNTIHEVGHAVDDNQKYMEKNGKKLAGWEFHFGDFTPVAKAIAKHYSYDYSYALAYISGNTDPPTPRAPEKIEPETWERNRVRLISHVDDCRASGNPWMSASGAKKLAVKDGGTDRIFHEAYVGRWVSYDASARSEAITGYQFRAPAEWFSELYAAYHCDKLGDQHPAVDWLSKISPKKKPQ</sequence>
<evidence type="ECO:0000256" key="1">
    <source>
        <dbReference type="SAM" id="MobiDB-lite"/>
    </source>
</evidence>
<organism evidence="2 3">
    <name type="scientific">Parasedimentitalea maritima</name>
    <dbReference type="NCBI Taxonomy" id="2578117"/>
    <lineage>
        <taxon>Bacteria</taxon>
        <taxon>Pseudomonadati</taxon>
        <taxon>Pseudomonadota</taxon>
        <taxon>Alphaproteobacteria</taxon>
        <taxon>Rhodobacterales</taxon>
        <taxon>Paracoccaceae</taxon>
        <taxon>Parasedimentitalea</taxon>
    </lineage>
</organism>
<reference evidence="2 3" key="1">
    <citation type="submission" date="2019-12" db="EMBL/GenBank/DDBJ databases">
        <authorList>
            <person name="Zhang Y.-J."/>
        </authorList>
    </citation>
    <scope>NUCLEOTIDE SEQUENCE [LARGE SCALE GENOMIC DNA]</scope>
    <source>
        <strain evidence="2 3">H18S-6</strain>
    </source>
</reference>
<feature type="compositionally biased region" description="Acidic residues" evidence="1">
    <location>
        <begin position="219"/>
        <end position="229"/>
    </location>
</feature>